<dbReference type="Proteomes" id="UP000292262">
    <property type="component" value="Unassembled WGS sequence"/>
</dbReference>
<protein>
    <submittedName>
        <fullName evidence="2">Uncharacterized protein (TIGR02117 family)</fullName>
    </submittedName>
</protein>
<keyword evidence="3" id="KW-1185">Reference proteome</keyword>
<gene>
    <name evidence="2" type="ORF">EV197_1158</name>
</gene>
<name>A0A4Q7PI81_9FLAO</name>
<proteinExistence type="predicted"/>
<feature type="transmembrane region" description="Helical" evidence="1">
    <location>
        <begin position="12"/>
        <end position="33"/>
    </location>
</feature>
<keyword evidence="1" id="KW-1133">Transmembrane helix</keyword>
<dbReference type="NCBIfam" id="TIGR02117">
    <property type="entry name" value="chp_urease_rgn"/>
    <property type="match status" value="1"/>
</dbReference>
<evidence type="ECO:0000256" key="1">
    <source>
        <dbReference type="SAM" id="Phobius"/>
    </source>
</evidence>
<accession>A0A4Q7PI81</accession>
<dbReference type="Pfam" id="PF09601">
    <property type="entry name" value="DUF2459"/>
    <property type="match status" value="1"/>
</dbReference>
<organism evidence="2 3">
    <name type="scientific">Aquimarina brevivitae</name>
    <dbReference type="NCBI Taxonomy" id="323412"/>
    <lineage>
        <taxon>Bacteria</taxon>
        <taxon>Pseudomonadati</taxon>
        <taxon>Bacteroidota</taxon>
        <taxon>Flavobacteriia</taxon>
        <taxon>Flavobacteriales</taxon>
        <taxon>Flavobacteriaceae</taxon>
        <taxon>Aquimarina</taxon>
    </lineage>
</organism>
<comment type="caution">
    <text evidence="2">The sequence shown here is derived from an EMBL/GenBank/DDBJ whole genome shotgun (WGS) entry which is preliminary data.</text>
</comment>
<dbReference type="OrthoDB" id="211174at2"/>
<reference evidence="2 3" key="1">
    <citation type="submission" date="2019-02" db="EMBL/GenBank/DDBJ databases">
        <title>Genomic Encyclopedia of Type Strains, Phase IV (KMG-IV): sequencing the most valuable type-strain genomes for metagenomic binning, comparative biology and taxonomic classification.</title>
        <authorList>
            <person name="Goeker M."/>
        </authorList>
    </citation>
    <scope>NUCLEOTIDE SEQUENCE [LARGE SCALE GENOMIC DNA]</scope>
    <source>
        <strain evidence="2 3">DSM 17196</strain>
    </source>
</reference>
<dbReference type="EMBL" id="SGXE01000001">
    <property type="protein sequence ID" value="RZS99927.1"/>
    <property type="molecule type" value="Genomic_DNA"/>
</dbReference>
<dbReference type="RefSeq" id="WP_130285740.1">
    <property type="nucleotide sequence ID" value="NZ_SGXE01000001.1"/>
</dbReference>
<dbReference type="AlphaFoldDB" id="A0A4Q7PI81"/>
<keyword evidence="1" id="KW-0472">Membrane</keyword>
<evidence type="ECO:0000313" key="3">
    <source>
        <dbReference type="Proteomes" id="UP000292262"/>
    </source>
</evidence>
<dbReference type="InterPro" id="IPR011727">
    <property type="entry name" value="CHP02117"/>
</dbReference>
<evidence type="ECO:0000313" key="2">
    <source>
        <dbReference type="EMBL" id="RZS99927.1"/>
    </source>
</evidence>
<sequence>MKMIRKILRIIAYCLCFPLLYLIIAIICSYIPVNTETATNANYDIYLSTNGIHLEIVMPKKNLSPFLLNNLKHREKERYISFGWGDKNFYANTPTWKDITPAVGLKALFLNTPTLIHVSRYQKFKAHWVSIKVSKDQLQSLNQFIQDSFVIDSTSSLMLKPQPGYWKQDNFYTAKGSYTCFNTCNSWVNRGFKESEIKASLWTPFDFGLLYLHQ</sequence>
<keyword evidence="1" id="KW-0812">Transmembrane</keyword>